<dbReference type="UniPathway" id="UPA00378"/>
<evidence type="ECO:0000313" key="13">
    <source>
        <dbReference type="EMBL" id="TFD28128.1"/>
    </source>
</evidence>
<evidence type="ECO:0000259" key="12">
    <source>
        <dbReference type="Pfam" id="PF16192"/>
    </source>
</evidence>
<evidence type="ECO:0000256" key="3">
    <source>
        <dbReference type="ARBA" id="ARBA00007222"/>
    </source>
</evidence>
<feature type="transmembrane region" description="Helical" evidence="10">
    <location>
        <begin position="203"/>
        <end position="221"/>
    </location>
</feature>
<comment type="pathway">
    <text evidence="2 10">Protein modification; protein glycosylation.</text>
</comment>
<feature type="transmembrane region" description="Helical" evidence="10">
    <location>
        <begin position="471"/>
        <end position="494"/>
    </location>
</feature>
<dbReference type="PANTHER" id="PTHR10050:SF46">
    <property type="entry name" value="PROTEIN O-MANNOSYL-TRANSFERASE 2"/>
    <property type="match status" value="1"/>
</dbReference>
<dbReference type="GO" id="GO:0005886">
    <property type="term" value="C:plasma membrane"/>
    <property type="evidence" value="ECO:0007669"/>
    <property type="project" value="UniProtKB-SubCell"/>
</dbReference>
<organism evidence="13 14">
    <name type="scientific">Cryobacterium lyxosi</name>
    <dbReference type="NCBI Taxonomy" id="1259228"/>
    <lineage>
        <taxon>Bacteria</taxon>
        <taxon>Bacillati</taxon>
        <taxon>Actinomycetota</taxon>
        <taxon>Actinomycetes</taxon>
        <taxon>Micrococcales</taxon>
        <taxon>Microbacteriaceae</taxon>
        <taxon>Cryobacterium</taxon>
    </lineage>
</organism>
<keyword evidence="6 10" id="KW-0812">Transmembrane</keyword>
<evidence type="ECO:0000256" key="2">
    <source>
        <dbReference type="ARBA" id="ARBA00004922"/>
    </source>
</evidence>
<dbReference type="InterPro" id="IPR032421">
    <property type="entry name" value="PMT_4TMC"/>
</dbReference>
<feature type="transmembrane region" description="Helical" evidence="10">
    <location>
        <begin position="448"/>
        <end position="465"/>
    </location>
</feature>
<evidence type="ECO:0000259" key="11">
    <source>
        <dbReference type="Pfam" id="PF02366"/>
    </source>
</evidence>
<evidence type="ECO:0000256" key="4">
    <source>
        <dbReference type="ARBA" id="ARBA00022676"/>
    </source>
</evidence>
<evidence type="ECO:0000256" key="5">
    <source>
        <dbReference type="ARBA" id="ARBA00022679"/>
    </source>
</evidence>
<dbReference type="EC" id="2.4.1.-" evidence="10"/>
<feature type="transmembrane region" description="Helical" evidence="10">
    <location>
        <begin position="179"/>
        <end position="197"/>
    </location>
</feature>
<feature type="transmembrane region" description="Helical" evidence="10">
    <location>
        <begin position="151"/>
        <end position="172"/>
    </location>
</feature>
<evidence type="ECO:0000256" key="9">
    <source>
        <dbReference type="ARBA" id="ARBA00093617"/>
    </source>
</evidence>
<name>A0A4R8ZK44_9MICO</name>
<dbReference type="EMBL" id="SOGT01000004">
    <property type="protein sequence ID" value="TFD28128.1"/>
    <property type="molecule type" value="Genomic_DNA"/>
</dbReference>
<proteinExistence type="inferred from homology"/>
<protein>
    <recommendedName>
        <fullName evidence="9 10">Polyprenol-phosphate-mannose--protein mannosyltransferase</fullName>
        <ecNumber evidence="10">2.4.1.-</ecNumber>
    </recommendedName>
</protein>
<keyword evidence="5 10" id="KW-0808">Transferase</keyword>
<gene>
    <name evidence="13" type="ORF">E3T27_03620</name>
</gene>
<evidence type="ECO:0000256" key="8">
    <source>
        <dbReference type="ARBA" id="ARBA00023136"/>
    </source>
</evidence>
<feature type="transmembrane region" description="Helical" evidence="10">
    <location>
        <begin position="524"/>
        <end position="546"/>
    </location>
</feature>
<dbReference type="OrthoDB" id="9776737at2"/>
<keyword evidence="8 10" id="KW-0472">Membrane</keyword>
<comment type="subcellular location">
    <subcellularLocation>
        <location evidence="10">Cell membrane</location>
    </subcellularLocation>
    <subcellularLocation>
        <location evidence="1">Endomembrane system</location>
        <topology evidence="1">Multi-pass membrane protein</topology>
    </subcellularLocation>
</comment>
<keyword evidence="14" id="KW-1185">Reference proteome</keyword>
<dbReference type="Pfam" id="PF16192">
    <property type="entry name" value="PMT_4TMC"/>
    <property type="match status" value="1"/>
</dbReference>
<feature type="transmembrane region" description="Helical" evidence="10">
    <location>
        <begin position="242"/>
        <end position="261"/>
    </location>
</feature>
<accession>A0A4R8ZK44</accession>
<keyword evidence="4 10" id="KW-0328">Glycosyltransferase</keyword>
<evidence type="ECO:0000313" key="14">
    <source>
        <dbReference type="Proteomes" id="UP000298424"/>
    </source>
</evidence>
<feature type="domain" description="ArnT-like N-terminal" evidence="11">
    <location>
        <begin position="64"/>
        <end position="318"/>
    </location>
</feature>
<comment type="function">
    <text evidence="10">Protein O-mannosyltransferase that catalyzes the transfer of a single mannose residue from a polyprenol phospho-mannosyl lipidic donor to the hydroxyl group of selected serine and threonine residues in acceptor proteins.</text>
</comment>
<feature type="domain" description="Protein O-mannosyl-transferase C-terminal four TM" evidence="12">
    <location>
        <begin position="357"/>
        <end position="565"/>
    </location>
</feature>
<dbReference type="AlphaFoldDB" id="A0A4R8ZK44"/>
<comment type="similarity">
    <text evidence="3 10">Belongs to the glycosyltransferase 39 family.</text>
</comment>
<dbReference type="InterPro" id="IPR027005">
    <property type="entry name" value="PMT-like"/>
</dbReference>
<comment type="caution">
    <text evidence="13">The sequence shown here is derived from an EMBL/GenBank/DDBJ whole genome shotgun (WGS) entry which is preliminary data.</text>
</comment>
<evidence type="ECO:0000256" key="10">
    <source>
        <dbReference type="RuleBase" id="RU367007"/>
    </source>
</evidence>
<dbReference type="GO" id="GO:0012505">
    <property type="term" value="C:endomembrane system"/>
    <property type="evidence" value="ECO:0007669"/>
    <property type="project" value="UniProtKB-SubCell"/>
</dbReference>
<feature type="transmembrane region" description="Helical" evidence="10">
    <location>
        <begin position="267"/>
        <end position="287"/>
    </location>
</feature>
<reference evidence="13 14" key="1">
    <citation type="submission" date="2019-03" db="EMBL/GenBank/DDBJ databases">
        <title>Genomics of glacier-inhabiting Cryobacterium strains.</title>
        <authorList>
            <person name="Liu Q."/>
            <person name="Xin Y.-H."/>
        </authorList>
    </citation>
    <scope>NUCLEOTIDE SEQUENCE [LARGE SCALE GENOMIC DNA]</scope>
    <source>
        <strain evidence="13 14">TMT1-1</strain>
    </source>
</reference>
<dbReference type="Pfam" id="PF02366">
    <property type="entry name" value="PMT"/>
    <property type="match status" value="1"/>
</dbReference>
<dbReference type="InterPro" id="IPR003342">
    <property type="entry name" value="ArnT-like_N"/>
</dbReference>
<feature type="transmembrane region" description="Helical" evidence="10">
    <location>
        <begin position="307"/>
        <end position="329"/>
    </location>
</feature>
<keyword evidence="7 10" id="KW-1133">Transmembrane helix</keyword>
<evidence type="ECO:0000256" key="7">
    <source>
        <dbReference type="ARBA" id="ARBA00022989"/>
    </source>
</evidence>
<sequence length="566" mass="63651">MVIVLRVSMRRREASPRFPIGVAARMIMLQFSQHQPNIRSSLPLYDGDVLATSRWVHWGSHLAVVLLAAALRLWNLGLPHALVFDETFYVKDAWSLFNNGYESTWPIDANPLFEAGQIDIYTSDPSFVVHPPLGKWLIALGMNLLGPGNPWGWRLATVVVGVLAVVLIMLVAQKLFQSRLLALVAGFLLAIDGHAIVMSRVALLDNFVMFFALLGFGAVLMDREWHATRLATRLAGRNNPGWGPALWWRPWLLSAGLAFGLTSSVKWSGLYFLAAFGIYLVVVDALARRRNGVSFWLSAAILKQAPATFLTLVPIAGATFLISWTGWFVTRGGYYRDWADGVGAAWTGPLAWVPHTLQSFWHYQAAAYTYHVGLATPHPYQANPLTWLFMIRPTSMYYRGVDSGEFGCQFQTCSEAITSVGNPLIWWAATAAVFYLVYRLARYREWRVGFILMGMIAGYLPWLMYLNRTVFQFYTIAFEPYLLLGLTFVIGLLLKRIPDQARLRRRHSAHTQVPEYDPQPQAGAVTAVAVGLGVALLVTAFFFPVWTGMQTSFAFWQLHIWIPGWR</sequence>
<dbReference type="Proteomes" id="UP000298424">
    <property type="component" value="Unassembled WGS sequence"/>
</dbReference>
<dbReference type="PANTHER" id="PTHR10050">
    <property type="entry name" value="DOLICHYL-PHOSPHATE-MANNOSE--PROTEIN MANNOSYLTRANSFERASE"/>
    <property type="match status" value="1"/>
</dbReference>
<feature type="transmembrane region" description="Helical" evidence="10">
    <location>
        <begin position="424"/>
        <end position="441"/>
    </location>
</feature>
<evidence type="ECO:0000256" key="6">
    <source>
        <dbReference type="ARBA" id="ARBA00022692"/>
    </source>
</evidence>
<keyword evidence="10" id="KW-1003">Cell membrane</keyword>
<dbReference type="GO" id="GO:0004169">
    <property type="term" value="F:dolichyl-phosphate-mannose-protein mannosyltransferase activity"/>
    <property type="evidence" value="ECO:0007669"/>
    <property type="project" value="UniProtKB-UniRule"/>
</dbReference>
<feature type="transmembrane region" description="Helical" evidence="10">
    <location>
        <begin position="55"/>
        <end position="74"/>
    </location>
</feature>
<evidence type="ECO:0000256" key="1">
    <source>
        <dbReference type="ARBA" id="ARBA00004127"/>
    </source>
</evidence>